<name>A0AAV7IVF5_COTGL</name>
<organism evidence="2 3">
    <name type="scientific">Cotesia glomerata</name>
    <name type="common">Lepidopteran parasitic wasp</name>
    <name type="synonym">Apanteles glomeratus</name>
    <dbReference type="NCBI Taxonomy" id="32391"/>
    <lineage>
        <taxon>Eukaryota</taxon>
        <taxon>Metazoa</taxon>
        <taxon>Ecdysozoa</taxon>
        <taxon>Arthropoda</taxon>
        <taxon>Hexapoda</taxon>
        <taxon>Insecta</taxon>
        <taxon>Pterygota</taxon>
        <taxon>Neoptera</taxon>
        <taxon>Endopterygota</taxon>
        <taxon>Hymenoptera</taxon>
        <taxon>Apocrita</taxon>
        <taxon>Ichneumonoidea</taxon>
        <taxon>Braconidae</taxon>
        <taxon>Microgastrinae</taxon>
        <taxon>Cotesia</taxon>
    </lineage>
</organism>
<accession>A0AAV7IVF5</accession>
<protein>
    <submittedName>
        <fullName evidence="2">Uncharacterized protein</fullName>
    </submittedName>
</protein>
<dbReference type="AlphaFoldDB" id="A0AAV7IVF5"/>
<comment type="caution">
    <text evidence="2">The sequence shown here is derived from an EMBL/GenBank/DDBJ whole genome shotgun (WGS) entry which is preliminary data.</text>
</comment>
<dbReference type="EMBL" id="JAHXZJ010000599">
    <property type="protein sequence ID" value="KAH0558598.1"/>
    <property type="molecule type" value="Genomic_DNA"/>
</dbReference>
<reference evidence="2 3" key="1">
    <citation type="journal article" date="2021" name="J. Hered.">
        <title>A chromosome-level genome assembly of the parasitoid wasp, Cotesia glomerata (Hymenoptera: Braconidae).</title>
        <authorList>
            <person name="Pinto B.J."/>
            <person name="Weis J.J."/>
            <person name="Gamble T."/>
            <person name="Ode P.J."/>
            <person name="Paul R."/>
            <person name="Zaspel J.M."/>
        </authorList>
    </citation>
    <scope>NUCLEOTIDE SEQUENCE [LARGE SCALE GENOMIC DNA]</scope>
    <source>
        <strain evidence="2">CgM1</strain>
    </source>
</reference>
<feature type="compositionally biased region" description="Polar residues" evidence="1">
    <location>
        <begin position="91"/>
        <end position="105"/>
    </location>
</feature>
<proteinExistence type="predicted"/>
<evidence type="ECO:0000313" key="3">
    <source>
        <dbReference type="Proteomes" id="UP000826195"/>
    </source>
</evidence>
<gene>
    <name evidence="2" type="ORF">KQX54_000405</name>
</gene>
<feature type="region of interest" description="Disordered" evidence="1">
    <location>
        <begin position="48"/>
        <end position="105"/>
    </location>
</feature>
<feature type="non-terminal residue" evidence="2">
    <location>
        <position position="105"/>
    </location>
</feature>
<sequence length="105" mass="12028">MIVRGHIVPCNGERELFNLDTKGQKSFRRRSTYEYETETIDNAMEPSVNTEQIYNANNENNNIDSDSNNNQKNSVNNRKISVDNNDNNNDKITTQIDLTANNSTE</sequence>
<feature type="compositionally biased region" description="Low complexity" evidence="1">
    <location>
        <begin position="55"/>
        <end position="87"/>
    </location>
</feature>
<evidence type="ECO:0000256" key="1">
    <source>
        <dbReference type="SAM" id="MobiDB-lite"/>
    </source>
</evidence>
<evidence type="ECO:0000313" key="2">
    <source>
        <dbReference type="EMBL" id="KAH0558598.1"/>
    </source>
</evidence>
<keyword evidence="3" id="KW-1185">Reference proteome</keyword>
<dbReference type="Proteomes" id="UP000826195">
    <property type="component" value="Unassembled WGS sequence"/>
</dbReference>